<dbReference type="InParanoid" id="A0A077ZVV5"/>
<reference evidence="1 2" key="1">
    <citation type="submission" date="2014-06" db="EMBL/GenBank/DDBJ databases">
        <authorList>
            <person name="Swart Estienne"/>
        </authorList>
    </citation>
    <scope>NUCLEOTIDE SEQUENCE [LARGE SCALE GENOMIC DNA]</scope>
    <source>
        <strain evidence="1 2">130c</strain>
    </source>
</reference>
<name>A0A077ZVV5_STYLE</name>
<organism evidence="1 2">
    <name type="scientific">Stylonychia lemnae</name>
    <name type="common">Ciliate</name>
    <dbReference type="NCBI Taxonomy" id="5949"/>
    <lineage>
        <taxon>Eukaryota</taxon>
        <taxon>Sar</taxon>
        <taxon>Alveolata</taxon>
        <taxon>Ciliophora</taxon>
        <taxon>Intramacronucleata</taxon>
        <taxon>Spirotrichea</taxon>
        <taxon>Stichotrichia</taxon>
        <taxon>Sporadotrichida</taxon>
        <taxon>Oxytrichidae</taxon>
        <taxon>Stylonychinae</taxon>
        <taxon>Stylonychia</taxon>
    </lineage>
</organism>
<dbReference type="Proteomes" id="UP000039865">
    <property type="component" value="Unassembled WGS sequence"/>
</dbReference>
<dbReference type="AlphaFoldDB" id="A0A077ZVV5"/>
<dbReference type="EMBL" id="CCKQ01002906">
    <property type="protein sequence ID" value="CDW74004.1"/>
    <property type="molecule type" value="Genomic_DNA"/>
</dbReference>
<sequence>MKQKEKHRGELKLVRIPTISASTHPHKSSTINGYSVGQNAFYSSLKKSRTSNIGNNQLRTLMRNPGQLMSAMKCTLSTVDTKTLQRSIQPRYTNKEGAIMQSHHALDSDSYALQRCATGSLKQSLSSLSSINSQKNTSSNFQNVHKNELKEEMKQKSSAAISRPQSAAISQQLKKKASKLDSLINDQSSVGNWNSAKLIFSFLNENLFAEDLERDITQMIKDKNLQKQVLLTILALFILKEIFDDKEDEWVMIAKKAKTYLREQGIEKVDQFYKKYNVSIKE</sequence>
<accession>A0A077ZVV5</accession>
<evidence type="ECO:0000313" key="2">
    <source>
        <dbReference type="Proteomes" id="UP000039865"/>
    </source>
</evidence>
<proteinExistence type="predicted"/>
<keyword evidence="2" id="KW-1185">Reference proteome</keyword>
<protein>
    <submittedName>
        <fullName evidence="1">Uncharacterized protein</fullName>
    </submittedName>
</protein>
<dbReference type="OrthoDB" id="323997at2759"/>
<gene>
    <name evidence="1" type="primary">Contig15526.g16545</name>
    <name evidence="1" type="ORF">STYLEM_2995</name>
</gene>
<evidence type="ECO:0000313" key="1">
    <source>
        <dbReference type="EMBL" id="CDW74004.1"/>
    </source>
</evidence>